<keyword evidence="6" id="KW-0653">Protein transport</keyword>
<dbReference type="Pfam" id="PF08479">
    <property type="entry name" value="POTRA_2"/>
    <property type="match status" value="1"/>
</dbReference>
<dbReference type="GO" id="GO:0098046">
    <property type="term" value="C:type V protein secretion system complex"/>
    <property type="evidence" value="ECO:0007669"/>
    <property type="project" value="TreeGrafter"/>
</dbReference>
<accession>B4VMT7</accession>
<comment type="similarity">
    <text evidence="2">Belongs to the TPS (TC 1.B.20) family.</text>
</comment>
<dbReference type="eggNOG" id="COG2831">
    <property type="taxonomic scope" value="Bacteria"/>
</dbReference>
<dbReference type="RefSeq" id="WP_006099917.1">
    <property type="nucleotide sequence ID" value="NZ_DS989845.1"/>
</dbReference>
<dbReference type="Gene3D" id="3.10.20.310">
    <property type="entry name" value="membrane protein fhac"/>
    <property type="match status" value="1"/>
</dbReference>
<dbReference type="GO" id="GO:0046819">
    <property type="term" value="P:protein secretion by the type V secretion system"/>
    <property type="evidence" value="ECO:0007669"/>
    <property type="project" value="TreeGrafter"/>
</dbReference>
<dbReference type="InterPro" id="IPR005565">
    <property type="entry name" value="Hemolysn_activator_HlyB_C"/>
</dbReference>
<feature type="compositionally biased region" description="Acidic residues" evidence="9">
    <location>
        <begin position="76"/>
        <end position="85"/>
    </location>
</feature>
<evidence type="ECO:0000313" key="12">
    <source>
        <dbReference type="EMBL" id="EDX76960.1"/>
    </source>
</evidence>
<reference evidence="12 13" key="1">
    <citation type="submission" date="2008-07" db="EMBL/GenBank/DDBJ databases">
        <authorList>
            <person name="Tandeau de Marsac N."/>
            <person name="Ferriera S."/>
            <person name="Johnson J."/>
            <person name="Kravitz S."/>
            <person name="Beeson K."/>
            <person name="Sutton G."/>
            <person name="Rogers Y.-H."/>
            <person name="Friedman R."/>
            <person name="Frazier M."/>
            <person name="Venter J.C."/>
        </authorList>
    </citation>
    <scope>NUCLEOTIDE SEQUENCE [LARGE SCALE GENOMIC DNA]</scope>
    <source>
        <strain evidence="12 13">PCC 7420</strain>
    </source>
</reference>
<keyword evidence="8" id="KW-0998">Cell outer membrane</keyword>
<sequence>MGVKYRKFSYLASWIILLGQLNAGEALAEISFSADDLKDIETIAGNTEELPEQLLDIAQVSDPNQDRFPQPLPEPELTDPQEEEPVLPPSENETEPIRPDVFEAEVEVTAIEVTGSTIYTSEDWQEFTQPLEGRTVTVAELRAAADAITRLYQDEGYLTSRAIVPQQEVVDGVVQIQVIEGSLEEIQIEGNQRVKSDYISSRVRLGVDTPLNAFKLEDQLRLLRQNPLFDTLSATLQPGTDLGQSILAIEVDEANPFYGFASFDNYSPPSLGSERFGIGAGYRNLTGYGDNFFASYFVSTTGGSDLIDAFYQIPVNPMEGTIQLRTQFNWTEITEDPFDDLGIEGDSQFYELSFRQPLIRTPTEEFALSLAFSFEDGQTFTFDDIPTPFGFGPDEDGVSRTSVFRFGQDYIRRDANGAWILRSLFNIGTTLFDATSNPEPIPDSAFFSWNGQVQRVQRLSDNHTLVTQASVQLTPDPLLPSEQFVIGGFYSVRGYRESVRNGDNGLRLSVEDRITLSRNDRGESILLLIPFADIGYVWNQGDNPNDLPDQKFLASIGSGILYEPVRNLNLRLDYGLPLVDLDDRGDNLQDDGFHFSVNYQF</sequence>
<keyword evidence="4" id="KW-1134">Transmembrane beta strand</keyword>
<feature type="domain" description="POTRA" evidence="11">
    <location>
        <begin position="106"/>
        <end position="181"/>
    </location>
</feature>
<dbReference type="STRING" id="118168.MC7420_1963"/>
<feature type="signal peptide" evidence="10">
    <location>
        <begin position="1"/>
        <end position="28"/>
    </location>
</feature>
<keyword evidence="10" id="KW-0732">Signal</keyword>
<keyword evidence="5" id="KW-0812">Transmembrane</keyword>
<keyword evidence="7" id="KW-0472">Membrane</keyword>
<evidence type="ECO:0000256" key="3">
    <source>
        <dbReference type="ARBA" id="ARBA00022448"/>
    </source>
</evidence>
<dbReference type="InterPro" id="IPR051544">
    <property type="entry name" value="TPS_OM_transporter"/>
</dbReference>
<evidence type="ECO:0000259" key="11">
    <source>
        <dbReference type="PROSITE" id="PS51779"/>
    </source>
</evidence>
<dbReference type="PANTHER" id="PTHR34597:SF3">
    <property type="entry name" value="OUTER MEMBRANE TRANSPORTER CDIB"/>
    <property type="match status" value="1"/>
</dbReference>
<evidence type="ECO:0000313" key="13">
    <source>
        <dbReference type="Proteomes" id="UP000003835"/>
    </source>
</evidence>
<evidence type="ECO:0000256" key="8">
    <source>
        <dbReference type="ARBA" id="ARBA00023237"/>
    </source>
</evidence>
<feature type="region of interest" description="Disordered" evidence="9">
    <location>
        <begin position="62"/>
        <end position="95"/>
    </location>
</feature>
<keyword evidence="13" id="KW-1185">Reference proteome</keyword>
<proteinExistence type="inferred from homology"/>
<feature type="chain" id="PRO_5002827581" evidence="10">
    <location>
        <begin position="29"/>
        <end position="601"/>
    </location>
</feature>
<dbReference type="OrthoDB" id="596066at2"/>
<name>B4VMT7_9CYAN</name>
<evidence type="ECO:0000256" key="4">
    <source>
        <dbReference type="ARBA" id="ARBA00022452"/>
    </source>
</evidence>
<evidence type="ECO:0000256" key="7">
    <source>
        <dbReference type="ARBA" id="ARBA00023136"/>
    </source>
</evidence>
<dbReference type="InterPro" id="IPR034746">
    <property type="entry name" value="POTRA"/>
</dbReference>
<keyword evidence="3" id="KW-0813">Transport</keyword>
<evidence type="ECO:0000256" key="10">
    <source>
        <dbReference type="SAM" id="SignalP"/>
    </source>
</evidence>
<evidence type="ECO:0000256" key="2">
    <source>
        <dbReference type="ARBA" id="ARBA00009055"/>
    </source>
</evidence>
<dbReference type="HOGENOM" id="CLU_021521_0_0_3"/>
<dbReference type="GO" id="GO:0009279">
    <property type="term" value="C:cell outer membrane"/>
    <property type="evidence" value="ECO:0007669"/>
    <property type="project" value="UniProtKB-SubCell"/>
</dbReference>
<protein>
    <submittedName>
        <fullName evidence="12">Outer membrane protein, OMP85 family, putative</fullName>
    </submittedName>
</protein>
<evidence type="ECO:0000256" key="5">
    <source>
        <dbReference type="ARBA" id="ARBA00022692"/>
    </source>
</evidence>
<dbReference type="GO" id="GO:0008320">
    <property type="term" value="F:protein transmembrane transporter activity"/>
    <property type="evidence" value="ECO:0007669"/>
    <property type="project" value="TreeGrafter"/>
</dbReference>
<dbReference type="Pfam" id="PF03865">
    <property type="entry name" value="ShlB"/>
    <property type="match status" value="1"/>
</dbReference>
<evidence type="ECO:0000256" key="1">
    <source>
        <dbReference type="ARBA" id="ARBA00004442"/>
    </source>
</evidence>
<comment type="subcellular location">
    <subcellularLocation>
        <location evidence="1">Cell outer membrane</location>
    </subcellularLocation>
</comment>
<evidence type="ECO:0000256" key="6">
    <source>
        <dbReference type="ARBA" id="ARBA00022927"/>
    </source>
</evidence>
<dbReference type="InterPro" id="IPR013686">
    <property type="entry name" value="Polypept-transport_assoc_ShlB"/>
</dbReference>
<gene>
    <name evidence="12" type="ORF">MC7420_1963</name>
</gene>
<organism evidence="12 13">
    <name type="scientific">Coleofasciculus chthonoplastes PCC 7420</name>
    <dbReference type="NCBI Taxonomy" id="118168"/>
    <lineage>
        <taxon>Bacteria</taxon>
        <taxon>Bacillati</taxon>
        <taxon>Cyanobacteriota</taxon>
        <taxon>Cyanophyceae</taxon>
        <taxon>Coleofasciculales</taxon>
        <taxon>Coleofasciculaceae</taxon>
        <taxon>Coleofasciculus</taxon>
    </lineage>
</organism>
<evidence type="ECO:0000256" key="9">
    <source>
        <dbReference type="SAM" id="MobiDB-lite"/>
    </source>
</evidence>
<dbReference type="Proteomes" id="UP000003835">
    <property type="component" value="Unassembled WGS sequence"/>
</dbReference>
<dbReference type="Gene3D" id="2.40.160.50">
    <property type="entry name" value="membrane protein fhac: a member of the omp85/tpsb transporter family"/>
    <property type="match status" value="1"/>
</dbReference>
<dbReference type="AlphaFoldDB" id="B4VMT7"/>
<dbReference type="EMBL" id="DS989845">
    <property type="protein sequence ID" value="EDX76960.1"/>
    <property type="molecule type" value="Genomic_DNA"/>
</dbReference>
<dbReference type="PROSITE" id="PS51779">
    <property type="entry name" value="POTRA"/>
    <property type="match status" value="1"/>
</dbReference>
<dbReference type="PANTHER" id="PTHR34597">
    <property type="entry name" value="SLR1661 PROTEIN"/>
    <property type="match status" value="1"/>
</dbReference>